<feature type="transmembrane region" description="Helical" evidence="18">
    <location>
        <begin position="268"/>
        <end position="291"/>
    </location>
</feature>
<feature type="transmembrane region" description="Helical" evidence="18">
    <location>
        <begin position="70"/>
        <end position="91"/>
    </location>
</feature>
<feature type="transmembrane region" description="Helical" evidence="18">
    <location>
        <begin position="136"/>
        <end position="158"/>
    </location>
</feature>
<dbReference type="GO" id="GO:0005789">
    <property type="term" value="C:endoplasmic reticulum membrane"/>
    <property type="evidence" value="ECO:0007669"/>
    <property type="project" value="UniProtKB-SubCell"/>
</dbReference>
<evidence type="ECO:0000256" key="2">
    <source>
        <dbReference type="ARBA" id="ARBA00004477"/>
    </source>
</evidence>
<keyword evidence="14 17" id="KW-0472">Membrane</keyword>
<keyword evidence="13 17" id="KW-0406">Ion transport</keyword>
<feature type="transmembrane region" description="Helical" evidence="18">
    <location>
        <begin position="164"/>
        <end position="183"/>
    </location>
</feature>
<dbReference type="eggNOG" id="KOG4821">
    <property type="taxonomic scope" value="Eukaryota"/>
</dbReference>
<dbReference type="InterPro" id="IPR016833">
    <property type="entry name" value="Put_Na-Bile_cotransptr"/>
</dbReference>
<reference evidence="22" key="3">
    <citation type="journal article" date="2018" name="Biotechnol. Bioeng.">
        <title>A reference genome of the Chinese hamster based on a hybrid assembly strategy.</title>
        <authorList>
            <person name="Rupp O."/>
            <person name="MacDonald M.L."/>
            <person name="Li S."/>
            <person name="Dhiman H."/>
            <person name="Polson S."/>
            <person name="Griep S."/>
            <person name="Heffner K."/>
            <person name="Hernandez I."/>
            <person name="Brinkrolf K."/>
            <person name="Jadhav V."/>
            <person name="Samoudi M."/>
            <person name="Hao H."/>
            <person name="Kingham B."/>
            <person name="Goesmann A."/>
            <person name="Betenbaugh M.J."/>
            <person name="Lewis N.E."/>
            <person name="Borth N."/>
            <person name="Lee K.H."/>
        </authorList>
    </citation>
    <scope>NUCLEOTIDE SEQUENCE [LARGE SCALE GENOMIC DNA]</scope>
    <source>
        <strain evidence="22">17A/GY</strain>
    </source>
</reference>
<reference evidence="21" key="1">
    <citation type="journal article" date="2011" name="Nat. Biotechnol.">
        <title>The genomic sequence of the Chinese hamster ovary (CHO)-K1 cell line.</title>
        <authorList>
            <person name="Xu X."/>
            <person name="Nagarajan H."/>
            <person name="Lewis N.E."/>
            <person name="Pan S."/>
            <person name="Cai Z."/>
            <person name="Liu X."/>
            <person name="Chen W."/>
            <person name="Xie M."/>
            <person name="Wang W."/>
            <person name="Hammond S."/>
            <person name="Andersen M.R."/>
            <person name="Neff N."/>
            <person name="Passarelli B."/>
            <person name="Koh W."/>
            <person name="Fan H.C."/>
            <person name="Wang J."/>
            <person name="Gui Y."/>
            <person name="Lee K.H."/>
            <person name="Betenbaugh M.J."/>
            <person name="Quake S.R."/>
            <person name="Famili I."/>
            <person name="Palsson B.O."/>
            <person name="Wang J."/>
        </authorList>
    </citation>
    <scope>NUCLEOTIDE SEQUENCE [LARGE SCALE GENOMIC DNA]</scope>
    <source>
        <strain evidence="21">CHO K1 cell line</strain>
    </source>
</reference>
<evidence type="ECO:0000256" key="5">
    <source>
        <dbReference type="ARBA" id="ARBA00022448"/>
    </source>
</evidence>
<dbReference type="PIRSF" id="PIRSF026166">
    <property type="entry name" value="UCP026166"/>
    <property type="match status" value="1"/>
</dbReference>
<evidence type="ECO:0000313" key="19">
    <source>
        <dbReference type="EMBL" id="EGW00227.1"/>
    </source>
</evidence>
<dbReference type="RefSeq" id="XP_027260709.1">
    <property type="nucleotide sequence ID" value="XM_027404908.2"/>
</dbReference>
<keyword evidence="22" id="KW-1185">Reference proteome</keyword>
<keyword evidence="11" id="KW-0333">Golgi apparatus</keyword>
<dbReference type="GO" id="GO:0030210">
    <property type="term" value="P:heparin proteoglycan biosynthetic process"/>
    <property type="evidence" value="ECO:0007669"/>
    <property type="project" value="Ensembl"/>
</dbReference>
<dbReference type="EMBL" id="JH000229">
    <property type="protein sequence ID" value="EGW00227.1"/>
    <property type="molecule type" value="Genomic_DNA"/>
</dbReference>
<dbReference type="GeneID" id="100770143"/>
<gene>
    <name evidence="20 23" type="primary">Slc10a7</name>
    <name evidence="19" type="ORF">I79_007048</name>
</gene>
<sequence>MRLLERARKEWFMVGIVVAIGAAKLQPSVGVNGGPLKPEITVSYIAVATIFFNSGLSLKTEELTSALVHLKLHLFIQIFTLAFFPATIWLFLQLLSVTPINEWLLKGLQTVGCMPPPVSSAVILTKAVGGNEAAAIFNSAFGSFLGIIVTPLLLLLFLGSSSSVPFTAIFSQLFMTVVVPLIIGQIIRRYIKDWLERKKPPFSAVSSSVLLMIIYTTFCDTFSNPHIDLDKFSLVLILFIIVSVQLSFMLLTFIFSTRNNSGFTPADTVAIIFCSTHKSLTLGIPMLKIVFAGHEHLSLISVPLLIYHPAQILLGSVLVPTIKSWMVSRQKGVKLTRPTV</sequence>
<evidence type="ECO:0000256" key="4">
    <source>
        <dbReference type="ARBA" id="ARBA00006528"/>
    </source>
</evidence>
<dbReference type="Proteomes" id="UP000694386">
    <property type="component" value="Unplaced"/>
</dbReference>
<reference evidence="20" key="6">
    <citation type="submission" date="2025-05" db="UniProtKB">
        <authorList>
            <consortium name="Ensembl"/>
        </authorList>
    </citation>
    <scope>IDENTIFICATION</scope>
</reference>
<dbReference type="InterPro" id="IPR038770">
    <property type="entry name" value="Na+/solute_symporter_sf"/>
</dbReference>
<dbReference type="GO" id="GO:0060348">
    <property type="term" value="P:bone development"/>
    <property type="evidence" value="ECO:0007669"/>
    <property type="project" value="Ensembl"/>
</dbReference>
<evidence type="ECO:0000256" key="14">
    <source>
        <dbReference type="ARBA" id="ARBA00023136"/>
    </source>
</evidence>
<dbReference type="PANTHER" id="PTHR18640:SF5">
    <property type="entry name" value="SODIUM_BILE ACID COTRANSPORTER 7"/>
    <property type="match status" value="1"/>
</dbReference>
<evidence type="ECO:0000256" key="17">
    <source>
        <dbReference type="PIRNR" id="PIRNR026166"/>
    </source>
</evidence>
<evidence type="ECO:0000256" key="1">
    <source>
        <dbReference type="ARBA" id="ARBA00004394"/>
    </source>
</evidence>
<dbReference type="KEGG" id="cge:100770143"/>
<dbReference type="FunFam" id="1.20.1530.20:FF:000008">
    <property type="entry name" value="Sodium/bile acid cotransporter"/>
    <property type="match status" value="1"/>
</dbReference>
<dbReference type="GO" id="GO:0000139">
    <property type="term" value="C:Golgi membrane"/>
    <property type="evidence" value="ECO:0007669"/>
    <property type="project" value="UniProtKB-SubCell"/>
</dbReference>
<dbReference type="Proteomes" id="UP000001075">
    <property type="component" value="Unassembled WGS sequence"/>
</dbReference>
<evidence type="ECO:0000256" key="18">
    <source>
        <dbReference type="SAM" id="Phobius"/>
    </source>
</evidence>
<evidence type="ECO:0000256" key="13">
    <source>
        <dbReference type="ARBA" id="ARBA00023065"/>
    </source>
</evidence>
<dbReference type="GO" id="GO:0006814">
    <property type="term" value="P:sodium ion transport"/>
    <property type="evidence" value="ECO:0007669"/>
    <property type="project" value="UniProtKB-UniRule"/>
</dbReference>
<evidence type="ECO:0000256" key="12">
    <source>
        <dbReference type="ARBA" id="ARBA00023053"/>
    </source>
</evidence>
<feature type="transmembrane region" description="Helical" evidence="18">
    <location>
        <begin position="12"/>
        <end position="29"/>
    </location>
</feature>
<evidence type="ECO:0000256" key="6">
    <source>
        <dbReference type="ARBA" id="ARBA00022475"/>
    </source>
</evidence>
<proteinExistence type="inferred from homology"/>
<evidence type="ECO:0000256" key="15">
    <source>
        <dbReference type="ARBA" id="ARBA00023201"/>
    </source>
</evidence>
<dbReference type="Gene3D" id="1.20.1530.20">
    <property type="match status" value="1"/>
</dbReference>
<keyword evidence="10 18" id="KW-1133">Transmembrane helix</keyword>
<keyword evidence="15 17" id="KW-0739">Sodium transport</keyword>
<evidence type="ECO:0000256" key="16">
    <source>
        <dbReference type="ARBA" id="ARBA00056553"/>
    </source>
</evidence>
<organism evidence="19 21">
    <name type="scientific">Cricetulus griseus</name>
    <name type="common">Chinese hamster</name>
    <name type="synonym">Cricetulus barabensis griseus</name>
    <dbReference type="NCBI Taxonomy" id="10029"/>
    <lineage>
        <taxon>Eukaryota</taxon>
        <taxon>Metazoa</taxon>
        <taxon>Chordata</taxon>
        <taxon>Craniata</taxon>
        <taxon>Vertebrata</taxon>
        <taxon>Euteleostomi</taxon>
        <taxon>Mammalia</taxon>
        <taxon>Eutheria</taxon>
        <taxon>Euarchontoglires</taxon>
        <taxon>Glires</taxon>
        <taxon>Rodentia</taxon>
        <taxon>Myomorpha</taxon>
        <taxon>Muroidea</taxon>
        <taxon>Cricetidae</taxon>
        <taxon>Cricetinae</taxon>
        <taxon>Cricetulus</taxon>
    </lineage>
</organism>
<dbReference type="OMA" id="LPIMIYH"/>
<evidence type="ECO:0000256" key="3">
    <source>
        <dbReference type="ARBA" id="ARBA00004651"/>
    </source>
</evidence>
<keyword evidence="8 17" id="KW-0256">Endoplasmic reticulum</keyword>
<keyword evidence="5 17" id="KW-0813">Transport</keyword>
<reference evidence="22" key="4">
    <citation type="journal article" date="2020" name="Biotechnol. Bioeng.">
        <title>Chromosome-scale scaffolds for the Chinese hamster reference genome assembly to facilitate the study of the CHO epigenome.</title>
        <authorList>
            <person name="Hilliard W."/>
            <person name="MacDonald M."/>
            <person name="Lee K.H."/>
        </authorList>
    </citation>
    <scope>NUCLEOTIDE SEQUENCE [LARGE SCALE GENOMIC DNA]</scope>
    <source>
        <strain evidence="22">17A/GY</strain>
    </source>
</reference>
<name>G3H9H6_CRIGR</name>
<accession>G3H9H6</accession>
<dbReference type="GO" id="GO:0015293">
    <property type="term" value="F:symporter activity"/>
    <property type="evidence" value="ECO:0007669"/>
    <property type="project" value="UniProtKB-UniRule"/>
</dbReference>
<feature type="transmembrane region" description="Helical" evidence="18">
    <location>
        <begin position="41"/>
        <end position="58"/>
    </location>
</feature>
<evidence type="ECO:0000256" key="8">
    <source>
        <dbReference type="ARBA" id="ARBA00022824"/>
    </source>
</evidence>
<evidence type="ECO:0000313" key="22">
    <source>
        <dbReference type="Proteomes" id="UP001108280"/>
    </source>
</evidence>
<dbReference type="STRING" id="10029.G3H9H6"/>
<keyword evidence="9 17" id="KW-0769">Symport</keyword>
<dbReference type="Ensembl" id="ENSCGRT00001023577.1">
    <property type="protein sequence ID" value="ENSCGRP00001019333.1"/>
    <property type="gene ID" value="ENSCGRG00001018803.1"/>
</dbReference>
<comment type="similarity">
    <text evidence="4 17">Belongs to the bile acid:sodium symporter (BASS) (TC 2.A.28) family.</text>
</comment>
<dbReference type="OrthoDB" id="188035at2759"/>
<evidence type="ECO:0000256" key="10">
    <source>
        <dbReference type="ARBA" id="ARBA00022989"/>
    </source>
</evidence>
<evidence type="ECO:0000256" key="9">
    <source>
        <dbReference type="ARBA" id="ARBA00022847"/>
    </source>
</evidence>
<dbReference type="Pfam" id="PF13593">
    <property type="entry name" value="SBF_like"/>
    <property type="match status" value="1"/>
</dbReference>
<dbReference type="AlphaFoldDB" id="G3H9H6"/>
<comment type="function">
    <text evidence="17">Does not show transport activity towards bile acids or steroid sulfates.</text>
</comment>
<reference evidence="19" key="2">
    <citation type="submission" date="2011-08" db="EMBL/GenBank/DDBJ databases">
        <title>The genomic sequence of the Chinese hamster ovary CHO-K1 cell line.</title>
        <authorList>
            <person name="Xu X."/>
            <person name="Nagarajan H."/>
            <person name="Lewis N.E."/>
            <person name="Pan S."/>
            <person name="Cai Z."/>
            <person name="Liu X."/>
            <person name="Chen W."/>
            <person name="Xie M."/>
            <person name="Wang W."/>
            <person name="Hammond S."/>
            <person name="Andersen M.R."/>
            <person name="Neff N."/>
            <person name="Passarelli B."/>
            <person name="Koh W."/>
            <person name="Fan C.H."/>
            <person name="Wang J."/>
            <person name="Gui Y."/>
            <person name="Lee K.H."/>
            <person name="Betenbaugh M.J."/>
            <person name="Quake S.R."/>
            <person name="Famili I."/>
            <person name="Palsson B.O."/>
            <person name="Wang J."/>
        </authorList>
    </citation>
    <scope>NUCLEOTIDE SEQUENCE</scope>
</reference>
<feature type="transmembrane region" description="Helical" evidence="18">
    <location>
        <begin position="204"/>
        <end position="223"/>
    </location>
</feature>
<feature type="transmembrane region" description="Helical" evidence="18">
    <location>
        <begin position="235"/>
        <end position="256"/>
    </location>
</feature>
<reference evidence="23" key="5">
    <citation type="submission" date="2025-04" db="UniProtKB">
        <authorList>
            <consortium name="RefSeq"/>
        </authorList>
    </citation>
    <scope>IDENTIFICATION</scope>
    <source>
        <strain evidence="23">17A/GY</strain>
        <tissue evidence="23">Liver</tissue>
    </source>
</reference>
<protein>
    <recommendedName>
        <fullName evidence="17">Sodium/bile acid cotransporter</fullName>
    </recommendedName>
</protein>
<dbReference type="Proteomes" id="UP001108280">
    <property type="component" value="Chromosome 3"/>
</dbReference>
<comment type="function">
    <text evidence="16">Involved in teeth and skeletal development. Has an essential role in the biosynthesis and trafficking of glycosaminoglycans and glycoproteins to produce a proper functioning extracellular matrix. Required for extracellular matrix mineralization. Also involved in the regulation of cellular calcium homeostasis. Does not show transport activity towards bile acids or steroid sulfates (including taurocholate, cholate, chenodeoxycholate, estrone-3-sulfate, dehydroepiandrosterone sulfate (DHEAS) and pregnenolone sulfate).</text>
</comment>
<feature type="transmembrane region" description="Helical" evidence="18">
    <location>
        <begin position="103"/>
        <end position="124"/>
    </location>
</feature>
<evidence type="ECO:0000256" key="7">
    <source>
        <dbReference type="ARBA" id="ARBA00022692"/>
    </source>
</evidence>
<dbReference type="RefSeq" id="XP_003500807.1">
    <property type="nucleotide sequence ID" value="XM_003500759.4"/>
</dbReference>
<dbReference type="CTD" id="84068"/>
<feature type="transmembrane region" description="Helical" evidence="18">
    <location>
        <begin position="297"/>
        <end position="319"/>
    </location>
</feature>
<evidence type="ECO:0000313" key="23">
    <source>
        <dbReference type="RefSeq" id="XP_027260709.1"/>
    </source>
</evidence>
<dbReference type="PaxDb" id="10029-XP_007630702.1"/>
<keyword evidence="12 17" id="KW-0915">Sodium</keyword>
<keyword evidence="7 18" id="KW-0812">Transmembrane</keyword>
<dbReference type="GO" id="GO:0006874">
    <property type="term" value="P:intracellular calcium ion homeostasis"/>
    <property type="evidence" value="ECO:0007669"/>
    <property type="project" value="Ensembl"/>
</dbReference>
<evidence type="ECO:0000313" key="20">
    <source>
        <dbReference type="Ensembl" id="ENSCGRP00001019333.1"/>
    </source>
</evidence>
<comment type="subcellular location">
    <subcellularLocation>
        <location evidence="3">Cell membrane</location>
        <topology evidence="3">Multi-pass membrane protein</topology>
    </subcellularLocation>
    <subcellularLocation>
        <location evidence="2">Endoplasmic reticulum membrane</location>
        <topology evidence="2">Multi-pass membrane protein</topology>
    </subcellularLocation>
    <subcellularLocation>
        <location evidence="1">Golgi apparatus membrane</location>
    </subcellularLocation>
</comment>
<dbReference type="GO" id="GO:0005886">
    <property type="term" value="C:plasma membrane"/>
    <property type="evidence" value="ECO:0007669"/>
    <property type="project" value="UniProtKB-SubCell"/>
</dbReference>
<dbReference type="GeneTree" id="ENSGT00390000011932"/>
<keyword evidence="6 17" id="KW-1003">Cell membrane</keyword>
<evidence type="ECO:0000256" key="11">
    <source>
        <dbReference type="ARBA" id="ARBA00023034"/>
    </source>
</evidence>
<dbReference type="PANTHER" id="PTHR18640">
    <property type="entry name" value="SOLUTE CARRIER FAMILY 10 MEMBER 7"/>
    <property type="match status" value="1"/>
</dbReference>
<evidence type="ECO:0000313" key="21">
    <source>
        <dbReference type="Proteomes" id="UP000001075"/>
    </source>
</evidence>